<evidence type="ECO:0000313" key="30">
    <source>
        <dbReference type="Proteomes" id="UP000727407"/>
    </source>
</evidence>
<dbReference type="EMBL" id="QNUK01000732">
    <property type="protein sequence ID" value="KAF5890037.1"/>
    <property type="molecule type" value="Genomic_DNA"/>
</dbReference>
<feature type="region of interest" description="Disordered" evidence="27">
    <location>
        <begin position="531"/>
        <end position="579"/>
    </location>
</feature>
<evidence type="ECO:0000256" key="3">
    <source>
        <dbReference type="ARBA" id="ARBA00004606"/>
    </source>
</evidence>
<keyword evidence="20" id="KW-0325">Glycoprotein</keyword>
<evidence type="ECO:0000256" key="25">
    <source>
        <dbReference type="ARBA" id="ARBA00066177"/>
    </source>
</evidence>
<dbReference type="GO" id="GO:0016263">
    <property type="term" value="F:glycoprotein-N-acetylgalactosamine 3-beta-galactosyltransferase activity"/>
    <property type="evidence" value="ECO:0007669"/>
    <property type="project" value="UniProtKB-EC"/>
</dbReference>
<dbReference type="OrthoDB" id="448954at2759"/>
<feature type="compositionally biased region" description="Acidic residues" evidence="27">
    <location>
        <begin position="335"/>
        <end position="348"/>
    </location>
</feature>
<dbReference type="InterPro" id="IPR009011">
    <property type="entry name" value="Man6P_isomerase_rcpt-bd_dom_sf"/>
</dbReference>
<evidence type="ECO:0000256" key="14">
    <source>
        <dbReference type="ARBA" id="ARBA00022741"/>
    </source>
</evidence>
<evidence type="ECO:0000256" key="15">
    <source>
        <dbReference type="ARBA" id="ARBA00022824"/>
    </source>
</evidence>
<evidence type="ECO:0000256" key="9">
    <source>
        <dbReference type="ARBA" id="ARBA00022679"/>
    </source>
</evidence>
<evidence type="ECO:0000256" key="10">
    <source>
        <dbReference type="ARBA" id="ARBA00022692"/>
    </source>
</evidence>
<evidence type="ECO:0000256" key="21">
    <source>
        <dbReference type="ARBA" id="ARBA00023211"/>
    </source>
</evidence>
<comment type="subunit">
    <text evidence="7">Homodimer; disulfide-linked.</text>
</comment>
<feature type="compositionally biased region" description="Basic and acidic residues" evidence="27">
    <location>
        <begin position="568"/>
        <end position="579"/>
    </location>
</feature>
<evidence type="ECO:0000313" key="29">
    <source>
        <dbReference type="EMBL" id="KAF5890037.1"/>
    </source>
</evidence>
<evidence type="ECO:0000256" key="11">
    <source>
        <dbReference type="ARBA" id="ARBA00022723"/>
    </source>
</evidence>
<feature type="compositionally biased region" description="Acidic residues" evidence="27">
    <location>
        <begin position="316"/>
        <end position="329"/>
    </location>
</feature>
<comment type="function">
    <text evidence="24">Glycosyltransferase that generates the core 1 O-glycan Gal-beta1-3GalNAc-alpha1-Ser/Thr (T antigen), which is a precursor for many extended O-glycans in glycoproteins.</text>
</comment>
<keyword evidence="11" id="KW-0479">Metal-binding</keyword>
<keyword evidence="18" id="KW-0472">Membrane</keyword>
<keyword evidence="30" id="KW-1185">Reference proteome</keyword>
<evidence type="ECO:0000256" key="22">
    <source>
        <dbReference type="ARBA" id="ARBA00048842"/>
    </source>
</evidence>
<dbReference type="GO" id="GO:0016020">
    <property type="term" value="C:membrane"/>
    <property type="evidence" value="ECO:0007669"/>
    <property type="project" value="UniProtKB-SubCell"/>
</dbReference>
<dbReference type="UniPathway" id="UPA00378"/>
<evidence type="ECO:0000256" key="7">
    <source>
        <dbReference type="ARBA" id="ARBA00011748"/>
    </source>
</evidence>
<evidence type="ECO:0000256" key="1">
    <source>
        <dbReference type="ARBA" id="ARBA00001936"/>
    </source>
</evidence>
<proteinExistence type="inferred from homology"/>
<evidence type="ECO:0000256" key="24">
    <source>
        <dbReference type="ARBA" id="ARBA00059245"/>
    </source>
</evidence>
<evidence type="ECO:0000256" key="19">
    <source>
        <dbReference type="ARBA" id="ARBA00023157"/>
    </source>
</evidence>
<evidence type="ECO:0000256" key="18">
    <source>
        <dbReference type="ARBA" id="ARBA00023136"/>
    </source>
</evidence>
<reference evidence="29" key="1">
    <citation type="submission" date="2020-07" db="EMBL/GenBank/DDBJ databases">
        <title>Clarias magur genome sequencing, assembly and annotation.</title>
        <authorList>
            <person name="Kushwaha B."/>
            <person name="Kumar R."/>
            <person name="Das P."/>
            <person name="Joshi C.G."/>
            <person name="Kumar D."/>
            <person name="Nagpure N.S."/>
            <person name="Pandey M."/>
            <person name="Agarwal S."/>
            <person name="Srivastava S."/>
            <person name="Singh M."/>
            <person name="Sahoo L."/>
            <person name="Jayasankar P."/>
            <person name="Meher P.K."/>
            <person name="Koringa P.G."/>
            <person name="Iquebal M.A."/>
            <person name="Das S.P."/>
            <person name="Bit A."/>
            <person name="Patnaik S."/>
            <person name="Patel N."/>
            <person name="Shah T.M."/>
            <person name="Hinsu A."/>
            <person name="Jena J.K."/>
        </authorList>
    </citation>
    <scope>NUCLEOTIDE SEQUENCE</scope>
    <source>
        <strain evidence="29">CIFAMagur01</strain>
        <tissue evidence="29">Testis</tissue>
    </source>
</reference>
<dbReference type="GO" id="GO:0030970">
    <property type="term" value="P:retrograde protein transport, ER to cytosol"/>
    <property type="evidence" value="ECO:0007669"/>
    <property type="project" value="TreeGrafter"/>
</dbReference>
<evidence type="ECO:0000256" key="16">
    <source>
        <dbReference type="ARBA" id="ARBA00022968"/>
    </source>
</evidence>
<feature type="domain" description="MRH" evidence="28">
    <location>
        <begin position="108"/>
        <end position="227"/>
    </location>
</feature>
<protein>
    <recommendedName>
        <fullName evidence="26">Endoplasmic reticulum lectin</fullName>
    </recommendedName>
    <alternativeName>
        <fullName evidence="26">Protein OS-9</fullName>
    </alternativeName>
</protein>
<evidence type="ECO:0000256" key="20">
    <source>
        <dbReference type="ARBA" id="ARBA00023180"/>
    </source>
</evidence>
<keyword evidence="17" id="KW-1133">Transmembrane helix</keyword>
<keyword evidence="14" id="KW-0547">Nucleotide-binding</keyword>
<comment type="similarity">
    <text evidence="6 26">Belongs to the OS-9 family.</text>
</comment>
<keyword evidence="13 26" id="KW-0430">Lectin</keyword>
<comment type="catalytic activity">
    <reaction evidence="22">
        <text>an N-acetyl-alpha-D-galactosaminyl derivative + UDP-alpha-D-galactose = a beta-D-galactosyl-(1-&gt;3)-N-acetyl-alpha-D-galactosaminyl derivative + UDP + H(+)</text>
        <dbReference type="Rhea" id="RHEA:15621"/>
        <dbReference type="ChEBI" id="CHEBI:15378"/>
        <dbReference type="ChEBI" id="CHEBI:28257"/>
        <dbReference type="ChEBI" id="CHEBI:58223"/>
        <dbReference type="ChEBI" id="CHEBI:66914"/>
        <dbReference type="ChEBI" id="CHEBI:133470"/>
        <dbReference type="EC" id="2.4.1.122"/>
    </reaction>
</comment>
<feature type="compositionally biased region" description="Basic and acidic residues" evidence="27">
    <location>
        <begin position="278"/>
        <end position="290"/>
    </location>
</feature>
<keyword evidence="9" id="KW-0808">Transferase</keyword>
<comment type="pathway">
    <text evidence="4">Protein modification; protein glycosylation.</text>
</comment>
<evidence type="ECO:0000259" key="28">
    <source>
        <dbReference type="PROSITE" id="PS51914"/>
    </source>
</evidence>
<keyword evidence="10" id="KW-0812">Transmembrane</keyword>
<feature type="compositionally biased region" description="Basic and acidic residues" evidence="27">
    <location>
        <begin position="531"/>
        <end position="547"/>
    </location>
</feature>
<dbReference type="SUPFAM" id="SSF50911">
    <property type="entry name" value="Mannose 6-phosphate receptor domain"/>
    <property type="match status" value="1"/>
</dbReference>
<evidence type="ECO:0000256" key="13">
    <source>
        <dbReference type="ARBA" id="ARBA00022734"/>
    </source>
</evidence>
<keyword evidence="15 26" id="KW-0256">Endoplasmic reticulum</keyword>
<accession>A0A8J4TZ55</accession>
<dbReference type="InterPro" id="IPR044865">
    <property type="entry name" value="MRH_dom"/>
</dbReference>
<evidence type="ECO:0000256" key="4">
    <source>
        <dbReference type="ARBA" id="ARBA00004922"/>
    </source>
</evidence>
<feature type="compositionally biased region" description="Acidic residues" evidence="27">
    <location>
        <begin position="448"/>
        <end position="465"/>
    </location>
</feature>
<dbReference type="PROSITE" id="PS51914">
    <property type="entry name" value="MRH"/>
    <property type="match status" value="1"/>
</dbReference>
<dbReference type="PANTHER" id="PTHR15414:SF5">
    <property type="entry name" value="PROTEIN OS-9"/>
    <property type="match status" value="1"/>
</dbReference>
<evidence type="ECO:0000256" key="26">
    <source>
        <dbReference type="RuleBase" id="RU369099"/>
    </source>
</evidence>
<comment type="subcellular location">
    <subcellularLocation>
        <location evidence="2 26">Endoplasmic reticulum lumen</location>
    </subcellularLocation>
    <subcellularLocation>
        <location evidence="3">Membrane</location>
        <topology evidence="3">Single-pass type II membrane protein</topology>
    </subcellularLocation>
</comment>
<dbReference type="Proteomes" id="UP000727407">
    <property type="component" value="Unassembled WGS sequence"/>
</dbReference>
<evidence type="ECO:0000256" key="2">
    <source>
        <dbReference type="ARBA" id="ARBA00004319"/>
    </source>
</evidence>
<evidence type="ECO:0000256" key="12">
    <source>
        <dbReference type="ARBA" id="ARBA00022729"/>
    </source>
</evidence>
<dbReference type="GO" id="GO:0030246">
    <property type="term" value="F:carbohydrate binding"/>
    <property type="evidence" value="ECO:0007669"/>
    <property type="project" value="UniProtKB-UniRule"/>
</dbReference>
<dbReference type="InterPro" id="IPR003378">
    <property type="entry name" value="Fringe-like_glycosylTrfase"/>
</dbReference>
<dbReference type="GO" id="GO:0000166">
    <property type="term" value="F:nucleotide binding"/>
    <property type="evidence" value="ECO:0007669"/>
    <property type="project" value="UniProtKB-KW"/>
</dbReference>
<organism evidence="29 30">
    <name type="scientific">Clarias magur</name>
    <name type="common">Asian catfish</name>
    <name type="synonym">Macropteronotus magur</name>
    <dbReference type="NCBI Taxonomy" id="1594786"/>
    <lineage>
        <taxon>Eukaryota</taxon>
        <taxon>Metazoa</taxon>
        <taxon>Chordata</taxon>
        <taxon>Craniata</taxon>
        <taxon>Vertebrata</taxon>
        <taxon>Euteleostomi</taxon>
        <taxon>Actinopterygii</taxon>
        <taxon>Neopterygii</taxon>
        <taxon>Teleostei</taxon>
        <taxon>Ostariophysi</taxon>
        <taxon>Siluriformes</taxon>
        <taxon>Clariidae</taxon>
        <taxon>Clarias</taxon>
    </lineage>
</organism>
<dbReference type="PANTHER" id="PTHR15414">
    <property type="entry name" value="OS-9-RELATED"/>
    <property type="match status" value="1"/>
</dbReference>
<feature type="compositionally biased region" description="Acidic residues" evidence="27">
    <location>
        <begin position="367"/>
        <end position="379"/>
    </location>
</feature>
<dbReference type="Pfam" id="PF02434">
    <property type="entry name" value="Fringe"/>
    <property type="match status" value="1"/>
</dbReference>
<evidence type="ECO:0000256" key="5">
    <source>
        <dbReference type="ARBA" id="ARBA00006462"/>
    </source>
</evidence>
<feature type="non-terminal residue" evidence="29">
    <location>
        <position position="968"/>
    </location>
</feature>
<feature type="region of interest" description="Disordered" evidence="27">
    <location>
        <begin position="278"/>
        <end position="382"/>
    </location>
</feature>
<evidence type="ECO:0000256" key="8">
    <source>
        <dbReference type="ARBA" id="ARBA00022676"/>
    </source>
</evidence>
<keyword evidence="12" id="KW-0732">Signal</keyword>
<dbReference type="FunFam" id="3.90.550.50:FF:000007">
    <property type="entry name" value="Glycoprotein-N-acetylgalactosamine 3-beta-galactosyltransferase 1"/>
    <property type="match status" value="1"/>
</dbReference>
<dbReference type="FunFam" id="2.70.130.10:FF:000002">
    <property type="entry name" value="protein OS-9 isoform X1"/>
    <property type="match status" value="1"/>
</dbReference>
<dbReference type="Gene3D" id="2.70.130.10">
    <property type="entry name" value="Mannose-6-phosphate receptor binding domain"/>
    <property type="match status" value="1"/>
</dbReference>
<dbReference type="GO" id="GO:0005788">
    <property type="term" value="C:endoplasmic reticulum lumen"/>
    <property type="evidence" value="ECO:0007669"/>
    <property type="project" value="UniProtKB-SubCell"/>
</dbReference>
<feature type="region of interest" description="Disordered" evidence="27">
    <location>
        <begin position="408"/>
        <end position="465"/>
    </location>
</feature>
<name>A0A8J4TZ55_CLAMG</name>
<comment type="similarity">
    <text evidence="5">Belongs to the glycosyltransferase 31 family. Beta3-Gal-T subfamily.</text>
</comment>
<evidence type="ECO:0000256" key="6">
    <source>
        <dbReference type="ARBA" id="ARBA00009918"/>
    </source>
</evidence>
<evidence type="ECO:0000256" key="23">
    <source>
        <dbReference type="ARBA" id="ARBA00053710"/>
    </source>
</evidence>
<evidence type="ECO:0000256" key="27">
    <source>
        <dbReference type="SAM" id="MobiDB-lite"/>
    </source>
</evidence>
<comment type="subunit">
    <text evidence="25">Component of the HRD1 complex, which comprises at least SYNV1/HRD1, DERL1/2, FAM8A1, HERPUD1/HERP, OS9, SEL1L and UBE2J1. FAM8A1 is stabilized by interaction with SYNV1, which prevents its proteasomal degradation. OS9 and UBE2J1 recruitment to the complex may be mediated by SEL1L. Through this complex, may interact with ERLEC1 and HSPA5. Interacts (via C-terminus) with CPNE6 (via second C2 domain); this interaction occurs in a calcium-dependent manner in vitro. Interacts with CREB3.</text>
</comment>
<dbReference type="GO" id="GO:0030968">
    <property type="term" value="P:endoplasmic reticulum unfolded protein response"/>
    <property type="evidence" value="ECO:0007669"/>
    <property type="project" value="UniProtKB-UniRule"/>
</dbReference>
<evidence type="ECO:0000256" key="17">
    <source>
        <dbReference type="ARBA" id="ARBA00022989"/>
    </source>
</evidence>
<dbReference type="InterPro" id="IPR012913">
    <property type="entry name" value="OS9-like_dom"/>
</dbReference>
<keyword evidence="8" id="KW-0328">Glycosyltransferase</keyword>
<dbReference type="Gene3D" id="3.90.550.50">
    <property type="match status" value="1"/>
</dbReference>
<gene>
    <name evidence="29" type="primary">os9</name>
    <name evidence="29" type="ORF">DAT39_020265</name>
</gene>
<feature type="compositionally biased region" description="Basic residues" evidence="27">
    <location>
        <begin position="548"/>
        <end position="557"/>
    </location>
</feature>
<dbReference type="Pfam" id="PF07915">
    <property type="entry name" value="PRKCSH"/>
    <property type="match status" value="1"/>
</dbReference>
<dbReference type="AlphaFoldDB" id="A0A8J4TZ55"/>
<comment type="function">
    <text evidence="26">Lectin involved in the quality control of the secretory pathway. As a member of the endoplasmic reticulum-associated degradation lumenal (ERAD-L) surveillance system, targets misfolded endoplasmic reticulum lumenal glycoproteins for degradation.</text>
</comment>
<sequence length="968" mass="110632">MTTGVKSSGGPLIYGGNLEILYQTGYNVQYSFRLLEETRGSPMGEHNPLSLEETTEDVMLVANKYKQLYECRLPEQAVKFHQDPAPESNPQGYSGPAVPELLKPMHTAPCLSKTKDWWTYEFCYGQHIRQYHLEDSEIKGDVLFLGYFESEFDWTNETAKASKQHKLKRYHSQTYVNGSKCDLNGNPRESEVRFVCEEGSSDYISRVDEPQSCHYVLTVHTSRTCQHPLLRPPSSAKPQGIVCQPALSAQQYMDYVKAQVSDTKRKVEQISEELRTLDQILSKDESREETGSDVTDEESVPHTNPPAVESEVKDAVDEEGEESVSEEREESVSEEREESVSEEVEDKEFWDGVTKPQEPETQTAELQESDGTLEAEPDHDDIFGEGKFNFKIVTDPVDLMKFMQHLRDTNRKNKKSPGRNGRGQSTSEHGEKEEEEEEEERGRKNKQEEEDGDEDERLLKEFEEEMADLSVPASKIVQIKKEMQKEFDSIIEEAQQELENEGLKGEFDRSQATQTLENTLGKLLNHLEDKNQQDAESHTDTHTDTGTHTHKHTHAKANRGDSSPVPKTPEHEGSSDEQVKIRVTKYKVGGADAAGGGEGGVRVRELGESDPQWQHIHHLVKEQLEKAGIKAEGKIEVKILTRKSVEEAGDQWLSEEDTKSFRELLINLLRAVKMMKMFSMKGLCSRTSFYVGFLVGTCSLYMILRQAWFSQDVYFSDADVRRLEQEQKNWQKKNSALFNLNHPHHIGEDSGLADSLYKHVRILCWVMTGPDNLQKKARHVKATWSRHCNIVVFVSSVDDPDFPTVGLHAKEGRDQLYWKTINAFHYVHEKHGADADWFLKADDDTYVVVDNLRWVLANHSADEPVYFGRRFKPYTKQGYMSGGAGYVLSREALRRFVEGFRDKTCTHTSSVEDLAIGQCMEKLGVAAGDSRDTIQRETFHPFVPDQHLTAKFPKSFWYWKYCYYPIVE</sequence>
<keyword evidence="19" id="KW-1015">Disulfide bond</keyword>
<comment type="caution">
    <text evidence="29">The sequence shown here is derived from an EMBL/GenBank/DDBJ whole genome shotgun (WGS) entry which is preliminary data.</text>
</comment>
<comment type="cofactor">
    <cofactor evidence="1">
        <name>Mn(2+)</name>
        <dbReference type="ChEBI" id="CHEBI:29035"/>
    </cofactor>
</comment>
<dbReference type="GO" id="GO:0046872">
    <property type="term" value="F:metal ion binding"/>
    <property type="evidence" value="ECO:0007669"/>
    <property type="project" value="UniProtKB-KW"/>
</dbReference>
<dbReference type="GO" id="GO:0001525">
    <property type="term" value="P:angiogenesis"/>
    <property type="evidence" value="ECO:0007669"/>
    <property type="project" value="UniProtKB-ARBA"/>
</dbReference>
<comment type="function">
    <text evidence="23">Lectin component of the HRD1 complex, which functions in endoplasmic reticulum (ER) quality control and ER-associated degradation (ERAD). Specifically recognizes and binds improperly folded glycoproteins as well as hyperglycosylated proteins, retain them in the ER, and transfers them to the ubiquitination machinery and promote their degradation. Possible targets include TRPV4 as well as hyperglycosylated HSP90B1.</text>
</comment>
<dbReference type="InterPro" id="IPR045149">
    <property type="entry name" value="OS-9-like"/>
</dbReference>
<keyword evidence="21" id="KW-0464">Manganese</keyword>
<keyword evidence="16" id="KW-0735">Signal-anchor</keyword>